<dbReference type="Pfam" id="PF14345">
    <property type="entry name" value="GDYXXLXY"/>
    <property type="match status" value="1"/>
</dbReference>
<dbReference type="RefSeq" id="WP_035246795.1">
    <property type="nucleotide sequence ID" value="NZ_ARXU01000004.1"/>
</dbReference>
<evidence type="ECO:0000313" key="1">
    <source>
        <dbReference type="EMBL" id="KGD61648.1"/>
    </source>
</evidence>
<dbReference type="Proteomes" id="UP000029443">
    <property type="component" value="Unassembled WGS sequence"/>
</dbReference>
<dbReference type="EMBL" id="ARXU01000004">
    <property type="protein sequence ID" value="KGD61648.1"/>
    <property type="molecule type" value="Genomic_DNA"/>
</dbReference>
<sequence length="167" mass="18284">MKQRTLGLALLAALTLQVAILAGVFVNGFYPLWLGKEIRLETRPVDPRDLFRGNYARLGYDFSTLPTAGFRPGDVIYLPLEQDGQVWRGQTPAHEPPEQGIYLRGRVSGSPWGGASRVTFGIEALFAPKEKALQLERELRDGAVAVVKVAPNGRAALVKVETEAVDN</sequence>
<dbReference type="InterPro" id="IPR025833">
    <property type="entry name" value="GDYXXLXY"/>
</dbReference>
<comment type="caution">
    <text evidence="1">The sequence shown here is derived from an EMBL/GenBank/DDBJ whole genome shotgun (WGS) entry which is preliminary data.</text>
</comment>
<gene>
    <name evidence="1" type="ORF">T9A_01597</name>
</gene>
<keyword evidence="2" id="KW-1185">Reference proteome</keyword>
<protein>
    <recommendedName>
        <fullName evidence="3">GDYXXLXY domain-containing protein</fullName>
    </recommendedName>
</protein>
<accession>A0ABR4WEI0</accession>
<evidence type="ECO:0008006" key="3">
    <source>
        <dbReference type="Google" id="ProtNLM"/>
    </source>
</evidence>
<evidence type="ECO:0000313" key="2">
    <source>
        <dbReference type="Proteomes" id="UP000029443"/>
    </source>
</evidence>
<reference evidence="1 2" key="1">
    <citation type="submission" date="2012-09" db="EMBL/GenBank/DDBJ databases">
        <title>Genome Sequence of alkane-degrading Bacterium Alcanivorax jadensis T9.</title>
        <authorList>
            <person name="Lai Q."/>
            <person name="Shao Z."/>
        </authorList>
    </citation>
    <scope>NUCLEOTIDE SEQUENCE [LARGE SCALE GENOMIC DNA]</scope>
    <source>
        <strain evidence="1 2">T9</strain>
    </source>
</reference>
<proteinExistence type="predicted"/>
<organism evidence="1 2">
    <name type="scientific">Alcanivorax jadensis T9</name>
    <dbReference type="NCBI Taxonomy" id="1177181"/>
    <lineage>
        <taxon>Bacteria</taxon>
        <taxon>Pseudomonadati</taxon>
        <taxon>Pseudomonadota</taxon>
        <taxon>Gammaproteobacteria</taxon>
        <taxon>Oceanospirillales</taxon>
        <taxon>Alcanivoracaceae</taxon>
        <taxon>Alcanivorax</taxon>
    </lineage>
</organism>
<name>A0ABR4WEI0_9GAMM</name>